<dbReference type="STRING" id="1423773.FD30_GL001824"/>
<accession>A0A0R1JXV4</accession>
<organism evidence="2 3">
    <name type="scientific">Levilactobacillus namurensis DSM 19117</name>
    <dbReference type="NCBI Taxonomy" id="1423773"/>
    <lineage>
        <taxon>Bacteria</taxon>
        <taxon>Bacillati</taxon>
        <taxon>Bacillota</taxon>
        <taxon>Bacilli</taxon>
        <taxon>Lactobacillales</taxon>
        <taxon>Lactobacillaceae</taxon>
        <taxon>Levilactobacillus</taxon>
    </lineage>
</organism>
<protein>
    <submittedName>
        <fullName evidence="2">Uncharacterized protein</fullName>
    </submittedName>
</protein>
<keyword evidence="1" id="KW-0472">Membrane</keyword>
<keyword evidence="3" id="KW-1185">Reference proteome</keyword>
<keyword evidence="1" id="KW-0812">Transmembrane</keyword>
<feature type="transmembrane region" description="Helical" evidence="1">
    <location>
        <begin position="37"/>
        <end position="56"/>
    </location>
</feature>
<gene>
    <name evidence="2" type="ORF">FD30_GL001824</name>
</gene>
<sequence length="141" mass="16176">MQFDWRYAFHSFWFLMTYLILSSTAVFLSAAHPLRMAIGTVVALLIVDLLFTHNYPYFNRVDRQGPQVLVSIAMFALIVILSKALDPSWASIIWDFLDFCLAALGGTIDGYLVRPTELKPNQTLRSLRKRKALLKKITHDK</sequence>
<feature type="transmembrane region" description="Helical" evidence="1">
    <location>
        <begin position="12"/>
        <end position="31"/>
    </location>
</feature>
<dbReference type="OrthoDB" id="2290040at2"/>
<reference evidence="2 3" key="1">
    <citation type="journal article" date="2015" name="Genome Announc.">
        <title>Expanding the biotechnology potential of lactobacilli through comparative genomics of 213 strains and associated genera.</title>
        <authorList>
            <person name="Sun Z."/>
            <person name="Harris H.M."/>
            <person name="McCann A."/>
            <person name="Guo C."/>
            <person name="Argimon S."/>
            <person name="Zhang W."/>
            <person name="Yang X."/>
            <person name="Jeffery I.B."/>
            <person name="Cooney J.C."/>
            <person name="Kagawa T.F."/>
            <person name="Liu W."/>
            <person name="Song Y."/>
            <person name="Salvetti E."/>
            <person name="Wrobel A."/>
            <person name="Rasinkangas P."/>
            <person name="Parkhill J."/>
            <person name="Rea M.C."/>
            <person name="O'Sullivan O."/>
            <person name="Ritari J."/>
            <person name="Douillard F.P."/>
            <person name="Paul Ross R."/>
            <person name="Yang R."/>
            <person name="Briner A.E."/>
            <person name="Felis G.E."/>
            <person name="de Vos W.M."/>
            <person name="Barrangou R."/>
            <person name="Klaenhammer T.R."/>
            <person name="Caufield P.W."/>
            <person name="Cui Y."/>
            <person name="Zhang H."/>
            <person name="O'Toole P.W."/>
        </authorList>
    </citation>
    <scope>NUCLEOTIDE SEQUENCE [LARGE SCALE GENOMIC DNA]</scope>
    <source>
        <strain evidence="2 3">DSM 19117</strain>
    </source>
</reference>
<dbReference type="Proteomes" id="UP000051162">
    <property type="component" value="Unassembled WGS sequence"/>
</dbReference>
<evidence type="ECO:0000313" key="2">
    <source>
        <dbReference type="EMBL" id="KRK75787.1"/>
    </source>
</evidence>
<dbReference type="PATRIC" id="fig|1423773.3.peg.1871"/>
<name>A0A0R1JXV4_9LACO</name>
<evidence type="ECO:0000256" key="1">
    <source>
        <dbReference type="SAM" id="Phobius"/>
    </source>
</evidence>
<keyword evidence="1" id="KW-1133">Transmembrane helix</keyword>
<feature type="transmembrane region" description="Helical" evidence="1">
    <location>
        <begin position="68"/>
        <end position="85"/>
    </location>
</feature>
<feature type="transmembrane region" description="Helical" evidence="1">
    <location>
        <begin position="91"/>
        <end position="113"/>
    </location>
</feature>
<dbReference type="RefSeq" id="WP_056944273.1">
    <property type="nucleotide sequence ID" value="NZ_AZDT01000030.1"/>
</dbReference>
<comment type="caution">
    <text evidence="2">The sequence shown here is derived from an EMBL/GenBank/DDBJ whole genome shotgun (WGS) entry which is preliminary data.</text>
</comment>
<dbReference type="AlphaFoldDB" id="A0A0R1JXV4"/>
<dbReference type="GeneID" id="84783423"/>
<dbReference type="EMBL" id="AZDT01000030">
    <property type="protein sequence ID" value="KRK75787.1"/>
    <property type="molecule type" value="Genomic_DNA"/>
</dbReference>
<evidence type="ECO:0000313" key="3">
    <source>
        <dbReference type="Proteomes" id="UP000051162"/>
    </source>
</evidence>
<proteinExistence type="predicted"/>